<evidence type="ECO:0000313" key="9">
    <source>
        <dbReference type="Proteomes" id="UP000664859"/>
    </source>
</evidence>
<evidence type="ECO:0000256" key="6">
    <source>
        <dbReference type="ARBA" id="ARBA00049360"/>
    </source>
</evidence>
<reference evidence="8" key="1">
    <citation type="submission" date="2021-02" db="EMBL/GenBank/DDBJ databases">
        <title>First Annotated Genome of the Yellow-green Alga Tribonema minus.</title>
        <authorList>
            <person name="Mahan K.M."/>
        </authorList>
    </citation>
    <scope>NUCLEOTIDE SEQUENCE</scope>
    <source>
        <strain evidence="8">UTEX B ZZ1240</strain>
    </source>
</reference>
<dbReference type="Proteomes" id="UP000664859">
    <property type="component" value="Unassembled WGS sequence"/>
</dbReference>
<comment type="catalytic activity">
    <reaction evidence="6">
        <text>ATP + H2O = ADP + phosphate + H(+)</text>
        <dbReference type="Rhea" id="RHEA:13065"/>
        <dbReference type="ChEBI" id="CHEBI:15377"/>
        <dbReference type="ChEBI" id="CHEBI:15378"/>
        <dbReference type="ChEBI" id="CHEBI:30616"/>
        <dbReference type="ChEBI" id="CHEBI:43474"/>
        <dbReference type="ChEBI" id="CHEBI:456216"/>
    </reaction>
</comment>
<evidence type="ECO:0000256" key="1">
    <source>
        <dbReference type="ARBA" id="ARBA00004245"/>
    </source>
</evidence>
<evidence type="ECO:0000256" key="4">
    <source>
        <dbReference type="ARBA" id="ARBA00022840"/>
    </source>
</evidence>
<dbReference type="InterPro" id="IPR004000">
    <property type="entry name" value="Actin"/>
</dbReference>
<name>A0A836C9S7_9STRA</name>
<evidence type="ECO:0000256" key="7">
    <source>
        <dbReference type="RuleBase" id="RU000487"/>
    </source>
</evidence>
<evidence type="ECO:0008006" key="10">
    <source>
        <dbReference type="Google" id="ProtNLM"/>
    </source>
</evidence>
<dbReference type="EMBL" id="JAFCMP010000529">
    <property type="protein sequence ID" value="KAG5177113.1"/>
    <property type="molecule type" value="Genomic_DNA"/>
</dbReference>
<dbReference type="AlphaFoldDB" id="A0A836C9S7"/>
<dbReference type="SUPFAM" id="SSF53067">
    <property type="entry name" value="Actin-like ATPase domain"/>
    <property type="match status" value="2"/>
</dbReference>
<evidence type="ECO:0000313" key="8">
    <source>
        <dbReference type="EMBL" id="KAG5177113.1"/>
    </source>
</evidence>
<keyword evidence="3" id="KW-0547">Nucleotide-binding</keyword>
<keyword evidence="2" id="KW-0963">Cytoplasm</keyword>
<dbReference type="GO" id="GO:0005524">
    <property type="term" value="F:ATP binding"/>
    <property type="evidence" value="ECO:0007669"/>
    <property type="project" value="UniProtKB-KW"/>
</dbReference>
<keyword evidence="4" id="KW-0067">ATP-binding</keyword>
<dbReference type="PANTHER" id="PTHR11937">
    <property type="entry name" value="ACTIN"/>
    <property type="match status" value="1"/>
</dbReference>
<keyword evidence="5" id="KW-0206">Cytoskeleton</keyword>
<gene>
    <name evidence="8" type="ORF">JKP88DRAFT_258820</name>
</gene>
<dbReference type="Pfam" id="PF00022">
    <property type="entry name" value="Actin"/>
    <property type="match status" value="2"/>
</dbReference>
<dbReference type="InterPro" id="IPR043129">
    <property type="entry name" value="ATPase_NBD"/>
</dbReference>
<dbReference type="GO" id="GO:0005856">
    <property type="term" value="C:cytoskeleton"/>
    <property type="evidence" value="ECO:0007669"/>
    <property type="project" value="UniProtKB-SubCell"/>
</dbReference>
<protein>
    <recommendedName>
        <fullName evidence="10">Actin</fullName>
    </recommendedName>
</protein>
<accession>A0A836C9S7</accession>
<comment type="caution">
    <text evidence="8">The sequence shown here is derived from an EMBL/GenBank/DDBJ whole genome shotgun (WGS) entry which is preliminary data.</text>
</comment>
<comment type="subcellular location">
    <subcellularLocation>
        <location evidence="1">Cytoplasm</location>
        <location evidence="1">Cytoskeleton</location>
    </subcellularLocation>
</comment>
<evidence type="ECO:0000256" key="3">
    <source>
        <dbReference type="ARBA" id="ARBA00022741"/>
    </source>
</evidence>
<comment type="similarity">
    <text evidence="7">Belongs to the actin family.</text>
</comment>
<sequence>MDEEAGVLVVDVGSGMCKAGLAHEATPRAVFRSVVGRSKNTTGGTAQTSTYVGDAAISAADKLNISNPIQRGVVTNGDDMETLWQHIFADELRTSADEHAVVLCKAMLTTDADRQRMGQMMFEKFNARAVYFIVKPVLSLYASGRTDGCVVQSGDGVTHTVPSPTVSFYLSSILLERGYRFTSAADLEAVRDMKRLAYVALNFASEKQRAAQIGASIKKSYALPDGRVITVGDQRFRCAEPLFSPAVMGAAGTGIHKAAVDSISACDAGVRKELYRNVVLAGGNTMCGGIAERMVQEMTKVAPAMTAVKIVLPTERKYSAWVGGATVGSHSTFQNMSISKAQYEESGPSCLLAER</sequence>
<evidence type="ECO:0000256" key="5">
    <source>
        <dbReference type="ARBA" id="ARBA00023212"/>
    </source>
</evidence>
<dbReference type="Gene3D" id="3.30.420.40">
    <property type="match status" value="2"/>
</dbReference>
<dbReference type="PRINTS" id="PR00190">
    <property type="entry name" value="ACTIN"/>
</dbReference>
<keyword evidence="9" id="KW-1185">Reference proteome</keyword>
<dbReference type="Gene3D" id="3.90.640.10">
    <property type="entry name" value="Actin, Chain A, domain 4"/>
    <property type="match status" value="1"/>
</dbReference>
<organism evidence="8 9">
    <name type="scientific">Tribonema minus</name>
    <dbReference type="NCBI Taxonomy" id="303371"/>
    <lineage>
        <taxon>Eukaryota</taxon>
        <taxon>Sar</taxon>
        <taxon>Stramenopiles</taxon>
        <taxon>Ochrophyta</taxon>
        <taxon>PX clade</taxon>
        <taxon>Xanthophyceae</taxon>
        <taxon>Tribonematales</taxon>
        <taxon>Tribonemataceae</taxon>
        <taxon>Tribonema</taxon>
    </lineage>
</organism>
<dbReference type="SMART" id="SM00268">
    <property type="entry name" value="ACTIN"/>
    <property type="match status" value="1"/>
</dbReference>
<dbReference type="FunFam" id="3.30.420.40:FF:000148">
    <property type="entry name" value="Actin, alpha skeletal muscle"/>
    <property type="match status" value="1"/>
</dbReference>
<proteinExistence type="inferred from homology"/>
<evidence type="ECO:0000256" key="2">
    <source>
        <dbReference type="ARBA" id="ARBA00022490"/>
    </source>
</evidence>